<dbReference type="EMBL" id="PHAH01000022">
    <property type="protein sequence ID" value="PKM88212.1"/>
    <property type="molecule type" value="Genomic_DNA"/>
</dbReference>
<comment type="caution">
    <text evidence="2">The sequence shown here is derived from an EMBL/GenBank/DDBJ whole genome shotgun (WGS) entry which is preliminary data.</text>
</comment>
<evidence type="ECO:0000313" key="3">
    <source>
        <dbReference type="Proteomes" id="UP000233325"/>
    </source>
</evidence>
<feature type="transmembrane region" description="Helical" evidence="1">
    <location>
        <begin position="50"/>
        <end position="70"/>
    </location>
</feature>
<dbReference type="Proteomes" id="UP000233325">
    <property type="component" value="Unassembled WGS sequence"/>
</dbReference>
<sequence length="171" mass="19017">MVFAFVTYILARVIMPDNIEWWARELFALVIAGGLLAGIGQAVDKRTAYAKSVATFLFVVFAYFMITGYAENVDSTPIASKKIAATVLSEGVNLFDLQPGESTGWLTFKEGTKSTYSVASESYEYHMYYSDGTDYVGAENSTIPQKKHSVFYVLSTSKERQIVKITVTRII</sequence>
<keyword evidence="1" id="KW-1133">Transmembrane helix</keyword>
<keyword evidence="1" id="KW-0472">Membrane</keyword>
<name>A0A2N2E0L0_9BACT</name>
<evidence type="ECO:0000313" key="2">
    <source>
        <dbReference type="EMBL" id="PKM88212.1"/>
    </source>
</evidence>
<evidence type="ECO:0000256" key="1">
    <source>
        <dbReference type="SAM" id="Phobius"/>
    </source>
</evidence>
<feature type="transmembrane region" description="Helical" evidence="1">
    <location>
        <begin position="26"/>
        <end position="43"/>
    </location>
</feature>
<proteinExistence type="predicted"/>
<organism evidence="2 3">
    <name type="scientific">Candidatus Falkowbacteria bacterium HGW-Falkowbacteria-2</name>
    <dbReference type="NCBI Taxonomy" id="2013769"/>
    <lineage>
        <taxon>Bacteria</taxon>
        <taxon>Candidatus Falkowiibacteriota</taxon>
    </lineage>
</organism>
<gene>
    <name evidence="2" type="ORF">CVU83_02065</name>
</gene>
<accession>A0A2N2E0L0</accession>
<keyword evidence="1" id="KW-0812">Transmembrane</keyword>
<dbReference type="AlphaFoldDB" id="A0A2N2E0L0"/>
<protein>
    <submittedName>
        <fullName evidence="2">Uncharacterized protein</fullName>
    </submittedName>
</protein>
<reference evidence="2 3" key="1">
    <citation type="journal article" date="2017" name="ISME J.">
        <title>Potential for microbial H2 and metal transformations associated with novel bacteria and archaea in deep terrestrial subsurface sediments.</title>
        <authorList>
            <person name="Hernsdorf A.W."/>
            <person name="Amano Y."/>
            <person name="Miyakawa K."/>
            <person name="Ise K."/>
            <person name="Suzuki Y."/>
            <person name="Anantharaman K."/>
            <person name="Probst A."/>
            <person name="Burstein D."/>
            <person name="Thomas B.C."/>
            <person name="Banfield J.F."/>
        </authorList>
    </citation>
    <scope>NUCLEOTIDE SEQUENCE [LARGE SCALE GENOMIC DNA]</scope>
    <source>
        <strain evidence="2">HGW-Falkowbacteria-2</strain>
    </source>
</reference>